<keyword evidence="5 7" id="KW-0472">Membrane</keyword>
<dbReference type="InterPro" id="IPR037066">
    <property type="entry name" value="Plug_dom_sf"/>
</dbReference>
<dbReference type="InterPro" id="IPR023997">
    <property type="entry name" value="TonB-dep_OMP_SusC/RagA_CS"/>
</dbReference>
<evidence type="ECO:0000256" key="8">
    <source>
        <dbReference type="SAM" id="SignalP"/>
    </source>
</evidence>
<protein>
    <submittedName>
        <fullName evidence="10">SusC/RagA family TonB-linked outer membrane protein</fullName>
    </submittedName>
</protein>
<evidence type="ECO:0000313" key="11">
    <source>
        <dbReference type="Proteomes" id="UP000326903"/>
    </source>
</evidence>
<keyword evidence="6 7" id="KW-0998">Cell outer membrane</keyword>
<dbReference type="InterPro" id="IPR036942">
    <property type="entry name" value="Beta-barrel_TonB_sf"/>
</dbReference>
<evidence type="ECO:0000256" key="4">
    <source>
        <dbReference type="ARBA" id="ARBA00022692"/>
    </source>
</evidence>
<dbReference type="NCBIfam" id="TIGR04056">
    <property type="entry name" value="OMP_RagA_SusC"/>
    <property type="match status" value="1"/>
</dbReference>
<feature type="signal peptide" evidence="8">
    <location>
        <begin position="1"/>
        <end position="23"/>
    </location>
</feature>
<dbReference type="NCBIfam" id="TIGR04057">
    <property type="entry name" value="SusC_RagA_signa"/>
    <property type="match status" value="1"/>
</dbReference>
<keyword evidence="4 7" id="KW-0812">Transmembrane</keyword>
<evidence type="ECO:0000256" key="3">
    <source>
        <dbReference type="ARBA" id="ARBA00022452"/>
    </source>
</evidence>
<name>A0A5J5ICI4_9BACT</name>
<dbReference type="Pfam" id="PF13715">
    <property type="entry name" value="CarbopepD_reg_2"/>
    <property type="match status" value="1"/>
</dbReference>
<keyword evidence="8" id="KW-0732">Signal</keyword>
<keyword evidence="3 7" id="KW-1134">Transmembrane beta strand</keyword>
<dbReference type="EMBL" id="VYQF01000008">
    <property type="protein sequence ID" value="KAA9036288.1"/>
    <property type="molecule type" value="Genomic_DNA"/>
</dbReference>
<dbReference type="Gene3D" id="2.170.130.10">
    <property type="entry name" value="TonB-dependent receptor, plug domain"/>
    <property type="match status" value="1"/>
</dbReference>
<evidence type="ECO:0000259" key="9">
    <source>
        <dbReference type="Pfam" id="PF07715"/>
    </source>
</evidence>
<dbReference type="InterPro" id="IPR023996">
    <property type="entry name" value="TonB-dep_OMP_SusC/RagA"/>
</dbReference>
<evidence type="ECO:0000256" key="7">
    <source>
        <dbReference type="PROSITE-ProRule" id="PRU01360"/>
    </source>
</evidence>
<accession>A0A5J5ICI4</accession>
<dbReference type="Gene3D" id="2.40.170.20">
    <property type="entry name" value="TonB-dependent receptor, beta-barrel domain"/>
    <property type="match status" value="1"/>
</dbReference>
<gene>
    <name evidence="10" type="ORF">FW778_18800</name>
</gene>
<keyword evidence="2 7" id="KW-0813">Transport</keyword>
<proteinExistence type="inferred from homology"/>
<dbReference type="SUPFAM" id="SSF49464">
    <property type="entry name" value="Carboxypeptidase regulatory domain-like"/>
    <property type="match status" value="1"/>
</dbReference>
<dbReference type="RefSeq" id="WP_150416411.1">
    <property type="nucleotide sequence ID" value="NZ_VYQF01000008.1"/>
</dbReference>
<dbReference type="PROSITE" id="PS52016">
    <property type="entry name" value="TONB_DEPENDENT_REC_3"/>
    <property type="match status" value="1"/>
</dbReference>
<evidence type="ECO:0000256" key="2">
    <source>
        <dbReference type="ARBA" id="ARBA00022448"/>
    </source>
</evidence>
<comment type="subcellular location">
    <subcellularLocation>
        <location evidence="1 7">Cell outer membrane</location>
        <topology evidence="1 7">Multi-pass membrane protein</topology>
    </subcellularLocation>
</comment>
<dbReference type="InterPro" id="IPR008969">
    <property type="entry name" value="CarboxyPept-like_regulatory"/>
</dbReference>
<dbReference type="Proteomes" id="UP000326903">
    <property type="component" value="Unassembled WGS sequence"/>
</dbReference>
<dbReference type="Gene3D" id="2.60.40.1120">
    <property type="entry name" value="Carboxypeptidase-like, regulatory domain"/>
    <property type="match status" value="1"/>
</dbReference>
<evidence type="ECO:0000256" key="5">
    <source>
        <dbReference type="ARBA" id="ARBA00023136"/>
    </source>
</evidence>
<dbReference type="InterPro" id="IPR012910">
    <property type="entry name" value="Plug_dom"/>
</dbReference>
<reference evidence="10 11" key="1">
    <citation type="submission" date="2019-09" db="EMBL/GenBank/DDBJ databases">
        <title>Draft genome sequence of Ginsengibacter sp. BR5-29.</title>
        <authorList>
            <person name="Im W.-T."/>
        </authorList>
    </citation>
    <scope>NUCLEOTIDE SEQUENCE [LARGE SCALE GENOMIC DNA]</scope>
    <source>
        <strain evidence="10 11">BR5-29</strain>
    </source>
</reference>
<dbReference type="GO" id="GO:0009279">
    <property type="term" value="C:cell outer membrane"/>
    <property type="evidence" value="ECO:0007669"/>
    <property type="project" value="UniProtKB-SubCell"/>
</dbReference>
<organism evidence="10 11">
    <name type="scientific">Ginsengibacter hankyongi</name>
    <dbReference type="NCBI Taxonomy" id="2607284"/>
    <lineage>
        <taxon>Bacteria</taxon>
        <taxon>Pseudomonadati</taxon>
        <taxon>Bacteroidota</taxon>
        <taxon>Chitinophagia</taxon>
        <taxon>Chitinophagales</taxon>
        <taxon>Chitinophagaceae</taxon>
        <taxon>Ginsengibacter</taxon>
    </lineage>
</organism>
<comment type="caution">
    <text evidence="10">The sequence shown here is derived from an EMBL/GenBank/DDBJ whole genome shotgun (WGS) entry which is preliminary data.</text>
</comment>
<evidence type="ECO:0000256" key="1">
    <source>
        <dbReference type="ARBA" id="ARBA00004571"/>
    </source>
</evidence>
<feature type="chain" id="PRO_5023921846" evidence="8">
    <location>
        <begin position="24"/>
        <end position="1045"/>
    </location>
</feature>
<sequence length="1045" mass="113002">MKQKSKRLLLFLSMFFCVVVTSAQERQITGTVKNTDNAPIANASYLIKGTKTGGLTDENGHFTISVKGTNPVLVFSAVNLKTKEVTVGKNSLLDITLEPAENRLAEVVVTALGIQKQKKSLGYSIQEVKGSTLVEARETNLVNDLSGKVSGLQVVRAGNGPGGSSQIILRGNNSLTGLSQPLIVVDGIPMDNSTGRVGIGASNGFYNTSLDMGNGLSDINPDDIASISVLKGPAAAALYGSLGGNGVILITTKTGKKQPGLGITLSSSVGFESIFTNPDMQNSFAQGSNGKYDSVSTISWGPKINGQTVTDWSGKPVKLQPYDNVANFFRNGVISNQNISFQQQLNSTSIYASYNRFDVKSMIPGQKLSRNNLTARAVTKFGNNENWTLDTKVQFINATADNRSIEGQDYSIFGTINNLPRTLDIRNFENPLDASGKMFWWQKGSGANPYWTAKYNLNSDTRNRFIMYASVKHNFTKWLMGQASAGADMYTTNTEAKLYAGSPGSTTGNYSLGRQTYQQTNYSGLLTAKKDNLLGRLGGSVMVGGNLMKWQQSELNGSAGTLKVPNLFSVNNSIGNPGVSQAFSQKKINSLYGSVELNYDGYLFLSSTFRNDWSSALSPRNNSYFYPSVSLSYVFTDMVNQMGGTLPSWFSFGKLRASYAAAGSDLNPYELYNTYYIGTDPNGNTTAGRNGTLFNDSVRSQLIKSYEAGAELRFFQNRIGLDVSIYKSNATNQLITLPMDPLSGYSGRIINAGNVQNKGIEVTADARILTNPKSLNWTLGVNFSHNKTTVPSIYPNVNKYQLPGGGFDNIQILAVAGQPYGEIYGTKLLRVADAKDANYGQLILTTNGLPQATTDISRLGNQQATALLGFTNSFSYKGFGLSVQLDARFGGKIFSQTLDNMERNGTAAITVNNGSRDSMVVKGVLLDPSTNKYVANTHRISTQQYWGATAGSGNTGITETNLYDASNVRIRNIQLSYNFPSKILNSTFIQKAIVSVSCNNVWLISSHMHGLDPESVFATGTPSVGFENASPPTSRIFYVNLSLGF</sequence>
<feature type="domain" description="TonB-dependent receptor plug" evidence="9">
    <location>
        <begin position="118"/>
        <end position="247"/>
    </location>
</feature>
<dbReference type="AlphaFoldDB" id="A0A5J5ICI4"/>
<dbReference type="SUPFAM" id="SSF56935">
    <property type="entry name" value="Porins"/>
    <property type="match status" value="1"/>
</dbReference>
<keyword evidence="11" id="KW-1185">Reference proteome</keyword>
<evidence type="ECO:0000256" key="6">
    <source>
        <dbReference type="ARBA" id="ARBA00023237"/>
    </source>
</evidence>
<dbReference type="InterPro" id="IPR039426">
    <property type="entry name" value="TonB-dep_rcpt-like"/>
</dbReference>
<evidence type="ECO:0000313" key="10">
    <source>
        <dbReference type="EMBL" id="KAA9036288.1"/>
    </source>
</evidence>
<dbReference type="Pfam" id="PF07715">
    <property type="entry name" value="Plug"/>
    <property type="match status" value="1"/>
</dbReference>
<comment type="similarity">
    <text evidence="7">Belongs to the TonB-dependent receptor family.</text>
</comment>